<dbReference type="NCBIfam" id="NF002032">
    <property type="entry name" value="PRK00856.1"/>
    <property type="match status" value="1"/>
</dbReference>
<evidence type="ECO:0000256" key="4">
    <source>
        <dbReference type="ARBA" id="ARBA00022679"/>
    </source>
</evidence>
<dbReference type="PRINTS" id="PR00100">
    <property type="entry name" value="AOTCASE"/>
</dbReference>
<dbReference type="GO" id="GO:0044205">
    <property type="term" value="P:'de novo' UMP biosynthetic process"/>
    <property type="evidence" value="ECO:0007669"/>
    <property type="project" value="UniProtKB-UniPathway"/>
</dbReference>
<evidence type="ECO:0000256" key="3">
    <source>
        <dbReference type="ARBA" id="ARBA00013008"/>
    </source>
</evidence>
<dbReference type="GO" id="GO:0016597">
    <property type="term" value="F:amino acid binding"/>
    <property type="evidence" value="ECO:0007669"/>
    <property type="project" value="InterPro"/>
</dbReference>
<feature type="non-terminal residue" evidence="12">
    <location>
        <position position="1"/>
    </location>
</feature>
<dbReference type="EMBL" id="MFSR01000033">
    <property type="protein sequence ID" value="OGI39852.1"/>
    <property type="molecule type" value="Genomic_DNA"/>
</dbReference>
<evidence type="ECO:0000256" key="8">
    <source>
        <dbReference type="NCBIfam" id="TIGR00670"/>
    </source>
</evidence>
<evidence type="ECO:0000256" key="5">
    <source>
        <dbReference type="ARBA" id="ARBA00022975"/>
    </source>
</evidence>
<evidence type="ECO:0000259" key="11">
    <source>
        <dbReference type="Pfam" id="PF02729"/>
    </source>
</evidence>
<dbReference type="SUPFAM" id="SSF53671">
    <property type="entry name" value="Aspartate/ornithine carbamoyltransferase"/>
    <property type="match status" value="1"/>
</dbReference>
<evidence type="ECO:0000256" key="2">
    <source>
        <dbReference type="ARBA" id="ARBA00008896"/>
    </source>
</evidence>
<dbReference type="InterPro" id="IPR006132">
    <property type="entry name" value="Asp/Orn_carbamoyltranf_P-bd"/>
</dbReference>
<evidence type="ECO:0000256" key="1">
    <source>
        <dbReference type="ARBA" id="ARBA00004852"/>
    </source>
</evidence>
<dbReference type="FunFam" id="3.40.50.1370:FF:000007">
    <property type="entry name" value="Aspartate carbamoyltransferase"/>
    <property type="match status" value="1"/>
</dbReference>
<evidence type="ECO:0000256" key="7">
    <source>
        <dbReference type="ARBA" id="ARBA00048859"/>
    </source>
</evidence>
<dbReference type="HAMAP" id="MF_00001">
    <property type="entry name" value="Asp_carb_tr"/>
    <property type="match status" value="1"/>
</dbReference>
<dbReference type="InterPro" id="IPR006131">
    <property type="entry name" value="Asp_carbamoyltransf_Asp/Orn-bd"/>
</dbReference>
<comment type="function">
    <text evidence="6">Catalyzes the condensation of carbamoyl phosphate and aspartate to form carbamoyl aspartate and inorganic phosphate, the committed step in the de novo pyrimidine nucleotide biosynthesis pathway.</text>
</comment>
<keyword evidence="5" id="KW-0665">Pyrimidine biosynthesis</keyword>
<evidence type="ECO:0000259" key="10">
    <source>
        <dbReference type="Pfam" id="PF00185"/>
    </source>
</evidence>
<dbReference type="GO" id="GO:0004070">
    <property type="term" value="F:aspartate carbamoyltransferase activity"/>
    <property type="evidence" value="ECO:0007669"/>
    <property type="project" value="UniProtKB-UniRule"/>
</dbReference>
<comment type="caution">
    <text evidence="12">The sequence shown here is derived from an EMBL/GenBank/DDBJ whole genome shotgun (WGS) entry which is preliminary data.</text>
</comment>
<dbReference type="PANTHER" id="PTHR45753">
    <property type="entry name" value="ORNITHINE CARBAMOYLTRANSFERASE, MITOCHONDRIAL"/>
    <property type="match status" value="1"/>
</dbReference>
<dbReference type="Pfam" id="PF02729">
    <property type="entry name" value="OTCace_N"/>
    <property type="match status" value="1"/>
</dbReference>
<dbReference type="InterPro" id="IPR006130">
    <property type="entry name" value="Asp/Orn_carbamoylTrfase"/>
</dbReference>
<proteinExistence type="inferred from homology"/>
<feature type="domain" description="Aspartate/ornithine carbamoyltransferase Asp/Orn-binding" evidence="10">
    <location>
        <begin position="148"/>
        <end position="293"/>
    </location>
</feature>
<dbReference type="Pfam" id="PF00185">
    <property type="entry name" value="OTCace"/>
    <property type="match status" value="1"/>
</dbReference>
<dbReference type="EC" id="2.1.3.2" evidence="3 8"/>
<dbReference type="NCBIfam" id="TIGR00670">
    <property type="entry name" value="asp_carb_tr"/>
    <property type="match status" value="1"/>
</dbReference>
<accession>A0A1F6T3W9</accession>
<sequence length="305" mass="33158">EGLSRQTLLEILDTAESFIAVGEREIKKVPLLRGKTVVNLFFEPSTRTRTTFEIAAKRLSADVINLNVSASSTSKGETLLDTVRNLEAMHTDLFVVRHNESGAAHLIARHVPAHVHIINAGDGRHAHPTQGLLDAFTVRRHKGDFGKLKVAIVGDILHSRVARSEIHALTALGAREVRVIAPKTLLPVAVEKLGVTPYTDMTAGLKDVDVIMMLRLQRERMAGAHIPSEQEYFNLYGLTPEKLAHAKKDAIVMHPGPMNRGLDIDSAVADGPQSVILPQVTYGIAVRMAVMALILGGTPEAGRRA</sequence>
<dbReference type="Proteomes" id="UP000179334">
    <property type="component" value="Unassembled WGS sequence"/>
</dbReference>
<comment type="similarity">
    <text evidence="2">Belongs to the aspartate/ornithine carbamoyltransferase superfamily. ATCase family.</text>
</comment>
<dbReference type="PROSITE" id="PS00097">
    <property type="entry name" value="CARBAMOYLTRANSFERASE"/>
    <property type="match status" value="1"/>
</dbReference>
<gene>
    <name evidence="12" type="ORF">A2V91_00895</name>
</gene>
<dbReference type="GO" id="GO:0005829">
    <property type="term" value="C:cytosol"/>
    <property type="evidence" value="ECO:0007669"/>
    <property type="project" value="TreeGrafter"/>
</dbReference>
<comment type="pathway">
    <text evidence="1">Pyrimidine metabolism; UMP biosynthesis via de novo pathway; (S)-dihydroorotate from bicarbonate: step 2/3.</text>
</comment>
<comment type="catalytic activity">
    <reaction evidence="7">
        <text>carbamoyl phosphate + L-aspartate = N-carbamoyl-L-aspartate + phosphate + H(+)</text>
        <dbReference type="Rhea" id="RHEA:20013"/>
        <dbReference type="ChEBI" id="CHEBI:15378"/>
        <dbReference type="ChEBI" id="CHEBI:29991"/>
        <dbReference type="ChEBI" id="CHEBI:32814"/>
        <dbReference type="ChEBI" id="CHEBI:43474"/>
        <dbReference type="ChEBI" id="CHEBI:58228"/>
        <dbReference type="EC" id="2.1.3.2"/>
    </reaction>
</comment>
<dbReference type="GO" id="GO:0006207">
    <property type="term" value="P:'de novo' pyrimidine nucleobase biosynthetic process"/>
    <property type="evidence" value="ECO:0007669"/>
    <property type="project" value="InterPro"/>
</dbReference>
<dbReference type="PANTHER" id="PTHR45753:SF6">
    <property type="entry name" value="ASPARTATE CARBAMOYLTRANSFERASE"/>
    <property type="match status" value="1"/>
</dbReference>
<dbReference type="PRINTS" id="PR00101">
    <property type="entry name" value="ATCASE"/>
</dbReference>
<evidence type="ECO:0000313" key="13">
    <source>
        <dbReference type="Proteomes" id="UP000179334"/>
    </source>
</evidence>
<protein>
    <recommendedName>
        <fullName evidence="3 8">Aspartate carbamoyltransferase</fullName>
        <ecNumber evidence="3 8">2.1.3.2</ecNumber>
    </recommendedName>
</protein>
<feature type="domain" description="Aspartate/ornithine carbamoyltransferase carbamoyl-P binding" evidence="11">
    <location>
        <begin position="3"/>
        <end position="139"/>
    </location>
</feature>
<evidence type="ECO:0000313" key="12">
    <source>
        <dbReference type="EMBL" id="OGI39852.1"/>
    </source>
</evidence>
<evidence type="ECO:0000256" key="6">
    <source>
        <dbReference type="ARBA" id="ARBA00043884"/>
    </source>
</evidence>
<dbReference type="UniPathway" id="UPA00070">
    <property type="reaction ID" value="UER00116"/>
</dbReference>
<dbReference type="AlphaFoldDB" id="A0A1F6T3W9"/>
<organism evidence="12 13">
    <name type="scientific">Candidatus Muproteobacteria bacterium RBG_16_64_10</name>
    <dbReference type="NCBI Taxonomy" id="1817757"/>
    <lineage>
        <taxon>Bacteria</taxon>
        <taxon>Pseudomonadati</taxon>
        <taxon>Pseudomonadota</taxon>
        <taxon>Candidatus Muproteobacteria</taxon>
    </lineage>
</organism>
<dbReference type="InterPro" id="IPR002082">
    <property type="entry name" value="Asp_carbamoyltransf"/>
</dbReference>
<keyword evidence="4 9" id="KW-0808">Transferase</keyword>
<name>A0A1F6T3W9_9PROT</name>
<dbReference type="GO" id="GO:0006520">
    <property type="term" value="P:amino acid metabolic process"/>
    <property type="evidence" value="ECO:0007669"/>
    <property type="project" value="InterPro"/>
</dbReference>
<reference evidence="12 13" key="1">
    <citation type="journal article" date="2016" name="Nat. Commun.">
        <title>Thousands of microbial genomes shed light on interconnected biogeochemical processes in an aquifer system.</title>
        <authorList>
            <person name="Anantharaman K."/>
            <person name="Brown C.T."/>
            <person name="Hug L.A."/>
            <person name="Sharon I."/>
            <person name="Castelle C.J."/>
            <person name="Probst A.J."/>
            <person name="Thomas B.C."/>
            <person name="Singh A."/>
            <person name="Wilkins M.J."/>
            <person name="Karaoz U."/>
            <person name="Brodie E.L."/>
            <person name="Williams K.H."/>
            <person name="Hubbard S.S."/>
            <person name="Banfield J.F."/>
        </authorList>
    </citation>
    <scope>NUCLEOTIDE SEQUENCE [LARGE SCALE GENOMIC DNA]</scope>
</reference>
<dbReference type="InterPro" id="IPR036901">
    <property type="entry name" value="Asp/Orn_carbamoylTrfase_sf"/>
</dbReference>
<dbReference type="Gene3D" id="3.40.50.1370">
    <property type="entry name" value="Aspartate/ornithine carbamoyltransferase"/>
    <property type="match status" value="2"/>
</dbReference>
<evidence type="ECO:0000256" key="9">
    <source>
        <dbReference type="RuleBase" id="RU003634"/>
    </source>
</evidence>